<name>A0A9W4H490_9ACTN</name>
<reference evidence="1" key="1">
    <citation type="submission" date="2021-06" db="EMBL/GenBank/DDBJ databases">
        <authorList>
            <person name="Arsene-Ploetze F."/>
        </authorList>
    </citation>
    <scope>NUCLEOTIDE SEQUENCE</scope>
    <source>
        <strain evidence="1">SBRY1</strain>
    </source>
</reference>
<dbReference type="AlphaFoldDB" id="A0A9W4H490"/>
<proteinExistence type="predicted"/>
<organism evidence="1 2">
    <name type="scientific">Actinacidiphila bryophytorum</name>
    <dbReference type="NCBI Taxonomy" id="1436133"/>
    <lineage>
        <taxon>Bacteria</taxon>
        <taxon>Bacillati</taxon>
        <taxon>Actinomycetota</taxon>
        <taxon>Actinomycetes</taxon>
        <taxon>Kitasatosporales</taxon>
        <taxon>Streptomycetaceae</taxon>
        <taxon>Actinacidiphila</taxon>
    </lineage>
</organism>
<dbReference type="EMBL" id="CAJVAX010000019">
    <property type="protein sequence ID" value="CAG7649423.1"/>
    <property type="molecule type" value="Genomic_DNA"/>
</dbReference>
<accession>A0A9W4H490</accession>
<comment type="caution">
    <text evidence="1">The sequence shown here is derived from an EMBL/GenBank/DDBJ whole genome shotgun (WGS) entry which is preliminary data.</text>
</comment>
<evidence type="ECO:0000313" key="2">
    <source>
        <dbReference type="Proteomes" id="UP001153328"/>
    </source>
</evidence>
<gene>
    <name evidence="1" type="ORF">SBRY_50092</name>
</gene>
<dbReference type="Proteomes" id="UP001153328">
    <property type="component" value="Unassembled WGS sequence"/>
</dbReference>
<sequence length="59" mass="6852">MERTDLERGVPVRCIARKVPSGKTRFLRIIVVIRRTEFARPPADGRPAQWCWSTTRRSA</sequence>
<keyword evidence="2" id="KW-1185">Reference proteome</keyword>
<protein>
    <submittedName>
        <fullName evidence="1">Uncharacterized protein</fullName>
    </submittedName>
</protein>
<evidence type="ECO:0000313" key="1">
    <source>
        <dbReference type="EMBL" id="CAG7649423.1"/>
    </source>
</evidence>